<name>A0ABP0IR35_9DINO</name>
<keyword evidence="3" id="KW-1185">Reference proteome</keyword>
<evidence type="ECO:0008006" key="4">
    <source>
        <dbReference type="Google" id="ProtNLM"/>
    </source>
</evidence>
<gene>
    <name evidence="1" type="ORF">SCF082_LOCUS8434</name>
    <name evidence="2" type="ORF">SCF082_LOCUS8435</name>
</gene>
<dbReference type="EMBL" id="CAXAMM010004821">
    <property type="protein sequence ID" value="CAK9005064.1"/>
    <property type="molecule type" value="Genomic_DNA"/>
</dbReference>
<protein>
    <recommendedName>
        <fullName evidence="4">Condensin complex subunit 2</fullName>
    </recommendedName>
</protein>
<evidence type="ECO:0000313" key="3">
    <source>
        <dbReference type="Proteomes" id="UP001642464"/>
    </source>
</evidence>
<dbReference type="EMBL" id="CAXAMM010004820">
    <property type="protein sequence ID" value="CAK9005060.1"/>
    <property type="molecule type" value="Genomic_DNA"/>
</dbReference>
<proteinExistence type="predicted"/>
<dbReference type="Proteomes" id="UP001642464">
    <property type="component" value="Unassembled WGS sequence"/>
</dbReference>
<accession>A0ABP0IR35</accession>
<evidence type="ECO:0000313" key="2">
    <source>
        <dbReference type="EMBL" id="CAK9005064.1"/>
    </source>
</evidence>
<organism evidence="1 3">
    <name type="scientific">Durusdinium trenchii</name>
    <dbReference type="NCBI Taxonomy" id="1381693"/>
    <lineage>
        <taxon>Eukaryota</taxon>
        <taxon>Sar</taxon>
        <taxon>Alveolata</taxon>
        <taxon>Dinophyceae</taxon>
        <taxon>Suessiales</taxon>
        <taxon>Symbiodiniaceae</taxon>
        <taxon>Durusdinium</taxon>
    </lineage>
</organism>
<feature type="non-terminal residue" evidence="1">
    <location>
        <position position="1"/>
    </location>
</feature>
<comment type="caution">
    <text evidence="1">The sequence shown here is derived from an EMBL/GenBank/DDBJ whole genome shotgun (WGS) entry which is preliminary data.</text>
</comment>
<evidence type="ECO:0000313" key="1">
    <source>
        <dbReference type="EMBL" id="CAK9005060.1"/>
    </source>
</evidence>
<sequence>KKRQPQNAKEVALNSINCQEAWTFLYRLCRDGEKKKVDPEILASWRAGGPARSKLLSDFVRKVYNKEVDHTTNRARLECFVKLRQAQGSEKMKELEELMNGSGFFNENFSFGLGDVMELSDDEGVDVPGPEPKPKPKPGVLVAKYKKALLNRRAVFKETSEKWHKETPGSGKLFEQIHQFLNFCSLVIPKVDILFWRPPAIIA</sequence>
<reference evidence="1 3" key="1">
    <citation type="submission" date="2024-02" db="EMBL/GenBank/DDBJ databases">
        <authorList>
            <person name="Chen Y."/>
            <person name="Shah S."/>
            <person name="Dougan E. K."/>
            <person name="Thang M."/>
            <person name="Chan C."/>
        </authorList>
    </citation>
    <scope>NUCLEOTIDE SEQUENCE [LARGE SCALE GENOMIC DNA]</scope>
</reference>